<dbReference type="AlphaFoldDB" id="A0A136J4A1"/>
<sequence>MSRIRTFPPPTVGSSCRRFAAVSWSEGEVRRTDQCPGPLDALDPLAPTRMVLAKHSAHD</sequence>
<feature type="non-terminal residue" evidence="1">
    <location>
        <position position="59"/>
    </location>
</feature>
<protein>
    <submittedName>
        <fullName evidence="1">Uncharacterized protein</fullName>
    </submittedName>
</protein>
<dbReference type="PROSITE" id="PS51257">
    <property type="entry name" value="PROKAR_LIPOPROTEIN"/>
    <property type="match status" value="1"/>
</dbReference>
<proteinExistence type="predicted"/>
<gene>
    <name evidence="1" type="ORF">Micbo1qcDRAFT_162110</name>
</gene>
<evidence type="ECO:0000313" key="2">
    <source>
        <dbReference type="Proteomes" id="UP000070501"/>
    </source>
</evidence>
<dbReference type="InParanoid" id="A0A136J4A1"/>
<dbReference type="EMBL" id="KQ964249">
    <property type="protein sequence ID" value="KXJ92031.1"/>
    <property type="molecule type" value="Genomic_DNA"/>
</dbReference>
<dbReference type="Proteomes" id="UP000070501">
    <property type="component" value="Unassembled WGS sequence"/>
</dbReference>
<evidence type="ECO:0000313" key="1">
    <source>
        <dbReference type="EMBL" id="KXJ92031.1"/>
    </source>
</evidence>
<accession>A0A136J4A1</accession>
<name>A0A136J4A1_9PEZI</name>
<keyword evidence="2" id="KW-1185">Reference proteome</keyword>
<organism evidence="1 2">
    <name type="scientific">Microdochium bolleyi</name>
    <dbReference type="NCBI Taxonomy" id="196109"/>
    <lineage>
        <taxon>Eukaryota</taxon>
        <taxon>Fungi</taxon>
        <taxon>Dikarya</taxon>
        <taxon>Ascomycota</taxon>
        <taxon>Pezizomycotina</taxon>
        <taxon>Sordariomycetes</taxon>
        <taxon>Xylariomycetidae</taxon>
        <taxon>Xylariales</taxon>
        <taxon>Microdochiaceae</taxon>
        <taxon>Microdochium</taxon>
    </lineage>
</organism>
<reference evidence="2" key="1">
    <citation type="submission" date="2016-02" db="EMBL/GenBank/DDBJ databases">
        <title>Draft genome sequence of Microdochium bolleyi, a fungal endophyte of beachgrass.</title>
        <authorList>
            <consortium name="DOE Joint Genome Institute"/>
            <person name="David A.S."/>
            <person name="May G."/>
            <person name="Haridas S."/>
            <person name="Lim J."/>
            <person name="Wang M."/>
            <person name="Labutti K."/>
            <person name="Lipzen A."/>
            <person name="Barry K."/>
            <person name="Grigoriev I.V."/>
        </authorList>
    </citation>
    <scope>NUCLEOTIDE SEQUENCE [LARGE SCALE GENOMIC DNA]</scope>
    <source>
        <strain evidence="2">J235TASD1</strain>
    </source>
</reference>